<dbReference type="InterPro" id="IPR000719">
    <property type="entry name" value="Prot_kinase_dom"/>
</dbReference>
<gene>
    <name evidence="13" type="ORF">TA11795</name>
</gene>
<dbReference type="Proteomes" id="UP000001950">
    <property type="component" value="Chromosome 2"/>
</dbReference>
<dbReference type="Pfam" id="PF00069">
    <property type="entry name" value="Pkinase"/>
    <property type="match status" value="2"/>
</dbReference>
<dbReference type="STRING" id="5874.Q4UDP1"/>
<keyword evidence="5 7" id="KW-0067">ATP-binding</keyword>
<reference evidence="13 14" key="1">
    <citation type="journal article" date="2005" name="Science">
        <title>Genome of the host-cell transforming parasite Theileria annulata compared with T. parva.</title>
        <authorList>
            <person name="Pain A."/>
            <person name="Renauld H."/>
            <person name="Berriman M."/>
            <person name="Murphy L."/>
            <person name="Yeats C.A."/>
            <person name="Weir W."/>
            <person name="Kerhornou A."/>
            <person name="Aslett M."/>
            <person name="Bishop R."/>
            <person name="Bouchier C."/>
            <person name="Cochet M."/>
            <person name="Coulson R.M.R."/>
            <person name="Cronin A."/>
            <person name="de Villiers E.P."/>
            <person name="Fraser A."/>
            <person name="Fosker N."/>
            <person name="Gardner M."/>
            <person name="Goble A."/>
            <person name="Griffiths-Jones S."/>
            <person name="Harris D.E."/>
            <person name="Katzer F."/>
            <person name="Larke N."/>
            <person name="Lord A."/>
            <person name="Maser P."/>
            <person name="McKellar S."/>
            <person name="Mooney P."/>
            <person name="Morton F."/>
            <person name="Nene V."/>
            <person name="O'Neil S."/>
            <person name="Price C."/>
            <person name="Quail M.A."/>
            <person name="Rabbinowitsch E."/>
            <person name="Rawlings N.D."/>
            <person name="Rutter S."/>
            <person name="Saunders D."/>
            <person name="Seeger K."/>
            <person name="Shah T."/>
            <person name="Squares R."/>
            <person name="Squares S."/>
            <person name="Tivey A."/>
            <person name="Walker A.R."/>
            <person name="Woodward J."/>
            <person name="Dobbelaere D.A.E."/>
            <person name="Langsley G."/>
            <person name="Rajandream M.A."/>
            <person name="McKeever D."/>
            <person name="Shiels B."/>
            <person name="Tait A."/>
            <person name="Barrell B.G."/>
            <person name="Hall N."/>
        </authorList>
    </citation>
    <scope>NUCLEOTIDE SEQUENCE [LARGE SCALE GENOMIC DNA]</scope>
    <source>
        <strain evidence="14">Ankara</strain>
    </source>
</reference>
<evidence type="ECO:0000256" key="9">
    <source>
        <dbReference type="PROSITE-ProRule" id="PRU10141"/>
    </source>
</evidence>
<evidence type="ECO:0000256" key="8">
    <source>
        <dbReference type="PIRSR" id="PIRSR630616-3"/>
    </source>
</evidence>
<dbReference type="eggNOG" id="KOG0580">
    <property type="taxonomic scope" value="Eukaryota"/>
</dbReference>
<keyword evidence="2 11" id="KW-0808">Transferase</keyword>
<dbReference type="InParanoid" id="Q4UDP1"/>
<keyword evidence="14" id="KW-1185">Reference proteome</keyword>
<dbReference type="FunCoup" id="Q4UDP1">
    <property type="interactions" value="38"/>
</dbReference>
<dbReference type="KEGG" id="tan:TA11795"/>
<dbReference type="FunFam" id="3.30.200.20:FF:000042">
    <property type="entry name" value="Aurora kinase A"/>
    <property type="match status" value="1"/>
</dbReference>
<dbReference type="AlphaFoldDB" id="Q4UDP1"/>
<dbReference type="InterPro" id="IPR011009">
    <property type="entry name" value="Kinase-like_dom_sf"/>
</dbReference>
<keyword evidence="1 10" id="KW-0723">Serine/threonine-protein kinase</keyword>
<evidence type="ECO:0000256" key="10">
    <source>
        <dbReference type="RuleBase" id="RU000304"/>
    </source>
</evidence>
<evidence type="ECO:0000313" key="13">
    <source>
        <dbReference type="EMBL" id="CAI74798.1"/>
    </source>
</evidence>
<organism evidence="13 14">
    <name type="scientific">Theileria annulata</name>
    <dbReference type="NCBI Taxonomy" id="5874"/>
    <lineage>
        <taxon>Eukaryota</taxon>
        <taxon>Sar</taxon>
        <taxon>Alveolata</taxon>
        <taxon>Apicomplexa</taxon>
        <taxon>Aconoidasida</taxon>
        <taxon>Piroplasmida</taxon>
        <taxon>Theileriidae</taxon>
        <taxon>Theileria</taxon>
    </lineage>
</organism>
<evidence type="ECO:0000256" key="11">
    <source>
        <dbReference type="RuleBase" id="RU367134"/>
    </source>
</evidence>
<evidence type="ECO:0000256" key="6">
    <source>
        <dbReference type="PIRSR" id="PIRSR630616-1"/>
    </source>
</evidence>
<feature type="domain" description="Protein kinase" evidence="12">
    <location>
        <begin position="35"/>
        <end position="344"/>
    </location>
</feature>
<sequence>MLNGYDCSCTRQTASATDIASKSSSHSLWFTLDDFDIGGVLGDGAHGRIFLARERRTGFICVLKCISKAQLVGTGQESMFKREIELHSHLRHPNISCLYTWFTTKTMIFMVIEYCHNGDLYSYLMRKKRIPEKEVCEIMFQVIWALRTCHDKHIVHLDIKPENILLDQNNVVKLADFGLSAHINFSKNNSTTKPVNGVNNINGNSNTGNGNTNNINGKVNVDDENLNFLRGTYDYWSPEQCTYKYNSEKKFGEFGPKTDIWTIGVLAFELFFGLSPFGSTTEERLDVVLERIQTLEWFEFWQKKYKNLYLNEMSNEFRDFLDKCFIKQSHLRPDASQLLQHPWIKMYNIHRFTDSVFLNQPRT</sequence>
<dbReference type="InterPro" id="IPR017441">
    <property type="entry name" value="Protein_kinase_ATP_BS"/>
</dbReference>
<comment type="similarity">
    <text evidence="11">Belongs to the protein kinase superfamily. Ser/Thr protein kinase family. Aurora subfamily.</text>
</comment>
<feature type="binding site" evidence="7">
    <location>
        <begin position="162"/>
        <end position="163"/>
    </location>
    <ligand>
        <name>ATP</name>
        <dbReference type="ChEBI" id="CHEBI:30616"/>
    </ligand>
</feature>
<evidence type="ECO:0000256" key="5">
    <source>
        <dbReference type="ARBA" id="ARBA00022840"/>
    </source>
</evidence>
<feature type="binding site" evidence="7 9">
    <location>
        <position position="64"/>
    </location>
    <ligand>
        <name>ATP</name>
        <dbReference type="ChEBI" id="CHEBI:30616"/>
    </ligand>
</feature>
<dbReference type="Gene3D" id="1.10.510.10">
    <property type="entry name" value="Transferase(Phosphotransferase) domain 1"/>
    <property type="match status" value="1"/>
</dbReference>
<comment type="catalytic activity">
    <reaction evidence="11">
        <text>L-threonyl-[protein] + ATP = O-phospho-L-threonyl-[protein] + ADP + H(+)</text>
        <dbReference type="Rhea" id="RHEA:46608"/>
        <dbReference type="Rhea" id="RHEA-COMP:11060"/>
        <dbReference type="Rhea" id="RHEA-COMP:11605"/>
        <dbReference type="ChEBI" id="CHEBI:15378"/>
        <dbReference type="ChEBI" id="CHEBI:30013"/>
        <dbReference type="ChEBI" id="CHEBI:30616"/>
        <dbReference type="ChEBI" id="CHEBI:61977"/>
        <dbReference type="ChEBI" id="CHEBI:456216"/>
        <dbReference type="EC" id="2.7.11.1"/>
    </reaction>
</comment>
<accession>Q4UDP1</accession>
<dbReference type="VEuPathDB" id="PiroplasmaDB:TA11795"/>
<proteinExistence type="inferred from homology"/>
<evidence type="ECO:0000313" key="14">
    <source>
        <dbReference type="Proteomes" id="UP000001950"/>
    </source>
</evidence>
<feature type="active site" description="Proton acceptor" evidence="6">
    <location>
        <position position="158"/>
    </location>
</feature>
<dbReference type="GeneID" id="3862426"/>
<feature type="binding site" evidence="7">
    <location>
        <position position="176"/>
    </location>
    <ligand>
        <name>ATP</name>
        <dbReference type="ChEBI" id="CHEBI:30616"/>
    </ligand>
</feature>
<dbReference type="PROSITE" id="PS00108">
    <property type="entry name" value="PROTEIN_KINASE_ST"/>
    <property type="match status" value="1"/>
</dbReference>
<dbReference type="PROSITE" id="PS50011">
    <property type="entry name" value="PROTEIN_KINASE_DOM"/>
    <property type="match status" value="1"/>
</dbReference>
<dbReference type="Gene3D" id="3.30.200.20">
    <property type="entry name" value="Phosphorylase Kinase, domain 1"/>
    <property type="match status" value="1"/>
</dbReference>
<evidence type="ECO:0000256" key="4">
    <source>
        <dbReference type="ARBA" id="ARBA00022777"/>
    </source>
</evidence>
<evidence type="ECO:0000256" key="3">
    <source>
        <dbReference type="ARBA" id="ARBA00022741"/>
    </source>
</evidence>
<dbReference type="CDD" id="cd14007">
    <property type="entry name" value="STKc_Aurora"/>
    <property type="match status" value="1"/>
</dbReference>
<dbReference type="InterPro" id="IPR030616">
    <property type="entry name" value="Aur-like"/>
</dbReference>
<feature type="cross-link" description="Glycyl lysine isopeptide (Lys-Gly) (interchain with G-Cter in SUMO2)" evidence="8">
    <location>
        <position position="160"/>
    </location>
</feature>
<dbReference type="GO" id="GO:0106310">
    <property type="term" value="F:protein serine kinase activity"/>
    <property type="evidence" value="ECO:0007669"/>
    <property type="project" value="RHEA"/>
</dbReference>
<comment type="catalytic activity">
    <reaction evidence="11">
        <text>L-seryl-[protein] + ATP = O-phospho-L-seryl-[protein] + ADP + H(+)</text>
        <dbReference type="Rhea" id="RHEA:17989"/>
        <dbReference type="Rhea" id="RHEA-COMP:9863"/>
        <dbReference type="Rhea" id="RHEA-COMP:11604"/>
        <dbReference type="ChEBI" id="CHEBI:15378"/>
        <dbReference type="ChEBI" id="CHEBI:29999"/>
        <dbReference type="ChEBI" id="CHEBI:30616"/>
        <dbReference type="ChEBI" id="CHEBI:83421"/>
        <dbReference type="ChEBI" id="CHEBI:456216"/>
        <dbReference type="EC" id="2.7.11.1"/>
    </reaction>
</comment>
<dbReference type="SUPFAM" id="SSF56112">
    <property type="entry name" value="Protein kinase-like (PK-like)"/>
    <property type="match status" value="1"/>
</dbReference>
<dbReference type="RefSeq" id="XP_952530.1">
    <property type="nucleotide sequence ID" value="XM_947437.1"/>
</dbReference>
<dbReference type="GO" id="GO:0004674">
    <property type="term" value="F:protein serine/threonine kinase activity"/>
    <property type="evidence" value="ECO:0007669"/>
    <property type="project" value="UniProtKB-KW"/>
</dbReference>
<dbReference type="SMART" id="SM00220">
    <property type="entry name" value="S_TKc"/>
    <property type="match status" value="1"/>
</dbReference>
<dbReference type="PANTHER" id="PTHR24350">
    <property type="entry name" value="SERINE/THREONINE-PROTEIN KINASE IAL-RELATED"/>
    <property type="match status" value="1"/>
</dbReference>
<dbReference type="GO" id="GO:0005524">
    <property type="term" value="F:ATP binding"/>
    <property type="evidence" value="ECO:0007669"/>
    <property type="project" value="UniProtKB-UniRule"/>
</dbReference>
<evidence type="ECO:0000256" key="2">
    <source>
        <dbReference type="ARBA" id="ARBA00022679"/>
    </source>
</evidence>
<dbReference type="InterPro" id="IPR008271">
    <property type="entry name" value="Ser/Thr_kinase_AS"/>
</dbReference>
<protein>
    <recommendedName>
        <fullName evidence="11">Aurora kinase</fullName>
        <ecNumber evidence="11">2.7.11.1</ecNumber>
    </recommendedName>
</protein>
<keyword evidence="4 11" id="KW-0418">Kinase</keyword>
<dbReference type="PROSITE" id="PS00107">
    <property type="entry name" value="PROTEIN_KINASE_ATP"/>
    <property type="match status" value="1"/>
</dbReference>
<dbReference type="EC" id="2.7.11.1" evidence="11"/>
<evidence type="ECO:0000256" key="1">
    <source>
        <dbReference type="ARBA" id="ARBA00022527"/>
    </source>
</evidence>
<name>Q4UDP1_THEAN</name>
<dbReference type="OrthoDB" id="345735at2759"/>
<dbReference type="EMBL" id="CR940348">
    <property type="protein sequence ID" value="CAI74798.1"/>
    <property type="molecule type" value="Genomic_DNA"/>
</dbReference>
<dbReference type="OMA" id="KEVCEIM"/>
<evidence type="ECO:0000256" key="7">
    <source>
        <dbReference type="PIRSR" id="PIRSR630616-2"/>
    </source>
</evidence>
<keyword evidence="3 7" id="KW-0547">Nucleotide-binding</keyword>
<evidence type="ECO:0000259" key="12">
    <source>
        <dbReference type="PROSITE" id="PS50011"/>
    </source>
</evidence>